<dbReference type="EMBL" id="NMTV01000045">
    <property type="protein sequence ID" value="PDX72549.1"/>
    <property type="molecule type" value="Genomic_DNA"/>
</dbReference>
<dbReference type="InterPro" id="IPR005094">
    <property type="entry name" value="Endonuclease_MobA/VirD2"/>
</dbReference>
<organism evidence="3 4">
    <name type="scientific">Faecalibacterium prausnitzii</name>
    <dbReference type="NCBI Taxonomy" id="853"/>
    <lineage>
        <taxon>Bacteria</taxon>
        <taxon>Bacillati</taxon>
        <taxon>Bacillota</taxon>
        <taxon>Clostridia</taxon>
        <taxon>Eubacteriales</taxon>
        <taxon>Oscillospiraceae</taxon>
        <taxon>Faecalibacterium</taxon>
    </lineage>
</organism>
<accession>A0A2A7A051</accession>
<sequence>MKMAATRLIALHINKGKTVAQCLADRTDYSENAAKTEDGKYISAYACDAKTCDEEFLLSKRQYEHITGRTQAHDVIAYQIRQSFKPGEITPEEANKVGYETAMRFTKGKHAFIVATHVDRAHIHNHIIFNSTTLDCTRKFRDFRLSGLALARLSDIVCLEHRLSVIIRKPYGERQKRTEYPEKKSQRDEICEAIDVALERKPKDFRELIEILQEAGYEYKDGKQPALRGKGHARFARFRSLGKGYSVEELCEVIAGNAVHKSKFAEKTRTSARSVQVHQKAELSFLIDVRAKMQAGKGGGYARWAKVFNLKQMAKAMMFMEEHGIKSYAELKERADGVSEKCDALLESVKADEARMSEVSVLRKHLINYAKTKDVFAEYKASGYNREFYEAHRDTLALRSAAKKAFDAYKKENGSDKKLPRISELNAEYAMLLERKKSSYAEYRKTKSEMQDWLVAQKIVQEILKEDEQKKEQLHEQEVRQEEENRQSGR</sequence>
<evidence type="ECO:0000256" key="1">
    <source>
        <dbReference type="SAM" id="MobiDB-lite"/>
    </source>
</evidence>
<feature type="domain" description="MobA/VirD2-like nuclease" evidence="2">
    <location>
        <begin position="29"/>
        <end position="163"/>
    </location>
</feature>
<dbReference type="AlphaFoldDB" id="A0A2A7A051"/>
<gene>
    <name evidence="3" type="ORF">CGS55_07135</name>
</gene>
<protein>
    <submittedName>
        <fullName evidence="3">Relaxase</fullName>
    </submittedName>
</protein>
<dbReference type="Pfam" id="PF03432">
    <property type="entry name" value="Relaxase"/>
    <property type="match status" value="1"/>
</dbReference>
<evidence type="ECO:0000313" key="4">
    <source>
        <dbReference type="Proteomes" id="UP000219901"/>
    </source>
</evidence>
<evidence type="ECO:0000259" key="2">
    <source>
        <dbReference type="Pfam" id="PF03432"/>
    </source>
</evidence>
<reference evidence="3 4" key="1">
    <citation type="journal article" date="2017" name="Front. Microbiol.">
        <title>New Insights into the Diversity of the Genus Faecalibacterium.</title>
        <authorList>
            <person name="Benevides L."/>
            <person name="Burman S."/>
            <person name="Martin R."/>
            <person name="Robert V."/>
            <person name="Thomas M."/>
            <person name="Miquel S."/>
            <person name="Chain F."/>
            <person name="Sokol H."/>
            <person name="Bermudez-Humaran L.G."/>
            <person name="Morrison M."/>
            <person name="Langella P."/>
            <person name="Azevedo V.A."/>
            <person name="Chatel J.M."/>
            <person name="Soares S."/>
        </authorList>
    </citation>
    <scope>NUCLEOTIDE SEQUENCE [LARGE SCALE GENOMIC DNA]</scope>
    <source>
        <strain evidence="3 4">CNCM I 4546</strain>
    </source>
</reference>
<name>A0A2A7A051_9FIRM</name>
<comment type="caution">
    <text evidence="3">The sequence shown here is derived from an EMBL/GenBank/DDBJ whole genome shotgun (WGS) entry which is preliminary data.</text>
</comment>
<dbReference type="Proteomes" id="UP000219901">
    <property type="component" value="Unassembled WGS sequence"/>
</dbReference>
<feature type="region of interest" description="Disordered" evidence="1">
    <location>
        <begin position="470"/>
        <end position="490"/>
    </location>
</feature>
<evidence type="ECO:0000313" key="3">
    <source>
        <dbReference type="EMBL" id="PDX72549.1"/>
    </source>
</evidence>
<proteinExistence type="predicted"/>